<dbReference type="InterPro" id="IPR050268">
    <property type="entry name" value="NADH-dep_flavin_reductase"/>
</dbReference>
<dbReference type="EMBL" id="SZPY01000005">
    <property type="protein sequence ID" value="TKI60408.1"/>
    <property type="molecule type" value="Genomic_DNA"/>
</dbReference>
<sequence>MTDPRALRDAYGTFPSGVVAVAARVGGQLIGLAASSFTSISVEPPLVSFSIARTSKTWPALRAAKEIGISVLADHHDALCRQLAGPAESRFEDLGLHTSAAGAVLLDEAVSTFTTTLHSELEAGDHLIVLLEVSAAESSGDREPLVFHRSGFQRLHRDDLDPAALSGRLNGEPVENEGEGADAA</sequence>
<gene>
    <name evidence="5" type="ORF">FC770_16575</name>
</gene>
<dbReference type="Pfam" id="PF01613">
    <property type="entry name" value="Flavin_Reduct"/>
    <property type="match status" value="1"/>
</dbReference>
<feature type="region of interest" description="Disordered" evidence="3">
    <location>
        <begin position="163"/>
        <end position="184"/>
    </location>
</feature>
<proteinExistence type="inferred from homology"/>
<dbReference type="AlphaFoldDB" id="A0A4U2YHB6"/>
<comment type="similarity">
    <text evidence="1">Belongs to the non-flavoprotein flavin reductase family.</text>
</comment>
<dbReference type="Proteomes" id="UP000307808">
    <property type="component" value="Unassembled WGS sequence"/>
</dbReference>
<dbReference type="InterPro" id="IPR012349">
    <property type="entry name" value="Split_barrel_FMN-bd"/>
</dbReference>
<reference evidence="5 6" key="1">
    <citation type="submission" date="2019-04" db="EMBL/GenBank/DDBJ databases">
        <authorList>
            <person name="Dong K."/>
        </authorList>
    </citation>
    <scope>NUCLEOTIDE SEQUENCE [LARGE SCALE GENOMIC DNA]</scope>
    <source>
        <strain evidence="6">dk3543</strain>
    </source>
</reference>
<organism evidence="5 6">
    <name type="scientific">Nocardioides jishulii</name>
    <dbReference type="NCBI Taxonomy" id="2575440"/>
    <lineage>
        <taxon>Bacteria</taxon>
        <taxon>Bacillati</taxon>
        <taxon>Actinomycetota</taxon>
        <taxon>Actinomycetes</taxon>
        <taxon>Propionibacteriales</taxon>
        <taxon>Nocardioidaceae</taxon>
        <taxon>Nocardioides</taxon>
    </lineage>
</organism>
<evidence type="ECO:0000256" key="3">
    <source>
        <dbReference type="SAM" id="MobiDB-lite"/>
    </source>
</evidence>
<dbReference type="OrthoDB" id="9792858at2"/>
<dbReference type="Gene3D" id="2.30.110.10">
    <property type="entry name" value="Electron Transport, Fmn-binding Protein, Chain A"/>
    <property type="match status" value="1"/>
</dbReference>
<dbReference type="SMART" id="SM00903">
    <property type="entry name" value="Flavin_Reduct"/>
    <property type="match status" value="1"/>
</dbReference>
<evidence type="ECO:0000256" key="2">
    <source>
        <dbReference type="ARBA" id="ARBA00023002"/>
    </source>
</evidence>
<evidence type="ECO:0000256" key="1">
    <source>
        <dbReference type="ARBA" id="ARBA00008898"/>
    </source>
</evidence>
<protein>
    <submittedName>
        <fullName evidence="5">Flavin reductase family protein</fullName>
    </submittedName>
</protein>
<dbReference type="GO" id="GO:0010181">
    <property type="term" value="F:FMN binding"/>
    <property type="evidence" value="ECO:0007669"/>
    <property type="project" value="InterPro"/>
</dbReference>
<name>A0A4U2YHB6_9ACTN</name>
<evidence type="ECO:0000259" key="4">
    <source>
        <dbReference type="SMART" id="SM00903"/>
    </source>
</evidence>
<evidence type="ECO:0000313" key="5">
    <source>
        <dbReference type="EMBL" id="TKI60408.1"/>
    </source>
</evidence>
<dbReference type="PANTHER" id="PTHR30466:SF11">
    <property type="entry name" value="FLAVIN-DEPENDENT MONOOXYGENASE, REDUCTASE SUBUNIT HSAB"/>
    <property type="match status" value="1"/>
</dbReference>
<dbReference type="PANTHER" id="PTHR30466">
    <property type="entry name" value="FLAVIN REDUCTASE"/>
    <property type="match status" value="1"/>
</dbReference>
<keyword evidence="6" id="KW-1185">Reference proteome</keyword>
<keyword evidence="2" id="KW-0560">Oxidoreductase</keyword>
<dbReference type="RefSeq" id="WP_137067441.1">
    <property type="nucleotide sequence ID" value="NZ_CP040748.1"/>
</dbReference>
<accession>A0A4U2YHB6</accession>
<comment type="caution">
    <text evidence="5">The sequence shown here is derived from an EMBL/GenBank/DDBJ whole genome shotgun (WGS) entry which is preliminary data.</text>
</comment>
<dbReference type="SUPFAM" id="SSF50475">
    <property type="entry name" value="FMN-binding split barrel"/>
    <property type="match status" value="1"/>
</dbReference>
<dbReference type="GO" id="GO:0042602">
    <property type="term" value="F:riboflavin reductase (NADPH) activity"/>
    <property type="evidence" value="ECO:0007669"/>
    <property type="project" value="TreeGrafter"/>
</dbReference>
<feature type="compositionally biased region" description="Acidic residues" evidence="3">
    <location>
        <begin position="174"/>
        <end position="184"/>
    </location>
</feature>
<dbReference type="InterPro" id="IPR002563">
    <property type="entry name" value="Flavin_Rdtase-like_dom"/>
</dbReference>
<evidence type="ECO:0000313" key="6">
    <source>
        <dbReference type="Proteomes" id="UP000307808"/>
    </source>
</evidence>
<feature type="domain" description="Flavin reductase like" evidence="4">
    <location>
        <begin position="11"/>
        <end position="154"/>
    </location>
</feature>